<dbReference type="EMBL" id="BGPR01110412">
    <property type="protein sequence ID" value="GBM89026.1"/>
    <property type="molecule type" value="Genomic_DNA"/>
</dbReference>
<evidence type="ECO:0000313" key="2">
    <source>
        <dbReference type="Proteomes" id="UP000499080"/>
    </source>
</evidence>
<name>A0A4Y2JIU5_ARAVE</name>
<dbReference type="Proteomes" id="UP000499080">
    <property type="component" value="Unassembled WGS sequence"/>
</dbReference>
<proteinExistence type="predicted"/>
<protein>
    <submittedName>
        <fullName evidence="1">Uncharacterized protein</fullName>
    </submittedName>
</protein>
<reference evidence="1 2" key="1">
    <citation type="journal article" date="2019" name="Sci. Rep.">
        <title>Orb-weaving spider Araneus ventricosus genome elucidates the spidroin gene catalogue.</title>
        <authorList>
            <person name="Kono N."/>
            <person name="Nakamura H."/>
            <person name="Ohtoshi R."/>
            <person name="Moran D.A.P."/>
            <person name="Shinohara A."/>
            <person name="Yoshida Y."/>
            <person name="Fujiwara M."/>
            <person name="Mori M."/>
            <person name="Tomita M."/>
            <person name="Arakawa K."/>
        </authorList>
    </citation>
    <scope>NUCLEOTIDE SEQUENCE [LARGE SCALE GENOMIC DNA]</scope>
</reference>
<gene>
    <name evidence="1" type="ORF">AVEN_166358_1</name>
</gene>
<evidence type="ECO:0000313" key="1">
    <source>
        <dbReference type="EMBL" id="GBM89026.1"/>
    </source>
</evidence>
<dbReference type="AlphaFoldDB" id="A0A4Y2JIU5"/>
<organism evidence="1 2">
    <name type="scientific">Araneus ventricosus</name>
    <name type="common">Orbweaver spider</name>
    <name type="synonym">Epeira ventricosa</name>
    <dbReference type="NCBI Taxonomy" id="182803"/>
    <lineage>
        <taxon>Eukaryota</taxon>
        <taxon>Metazoa</taxon>
        <taxon>Ecdysozoa</taxon>
        <taxon>Arthropoda</taxon>
        <taxon>Chelicerata</taxon>
        <taxon>Arachnida</taxon>
        <taxon>Araneae</taxon>
        <taxon>Araneomorphae</taxon>
        <taxon>Entelegynae</taxon>
        <taxon>Araneoidea</taxon>
        <taxon>Araneidae</taxon>
        <taxon>Araneus</taxon>
    </lineage>
</organism>
<comment type="caution">
    <text evidence="1">The sequence shown here is derived from an EMBL/GenBank/DDBJ whole genome shotgun (WGS) entry which is preliminary data.</text>
</comment>
<keyword evidence="2" id="KW-1185">Reference proteome</keyword>
<sequence>MKIYRTFPEITASADFSRGTVVTACSDLGYNDQSVVLNKMAWNGSPTSKHIENLPVVVNGFDEMTPQHMRTIKMKRNLKKRSHQLKKLLKPFVL</sequence>
<accession>A0A4Y2JIU5</accession>